<dbReference type="Gene3D" id="1.10.510.10">
    <property type="entry name" value="Transferase(Phosphotransferase) domain 1"/>
    <property type="match status" value="1"/>
</dbReference>
<evidence type="ECO:0000259" key="2">
    <source>
        <dbReference type="PROSITE" id="PS50011"/>
    </source>
</evidence>
<dbReference type="Pfam" id="PF00069">
    <property type="entry name" value="Pkinase"/>
    <property type="match status" value="1"/>
</dbReference>
<name>A0A5N7BB23_9EURO</name>
<gene>
    <name evidence="3" type="ORF">BDV26DRAFT_280616</name>
</gene>
<evidence type="ECO:0000313" key="3">
    <source>
        <dbReference type="EMBL" id="KAE8378969.1"/>
    </source>
</evidence>
<dbReference type="AlphaFoldDB" id="A0A5N7BB23"/>
<feature type="domain" description="Protein kinase" evidence="2">
    <location>
        <begin position="1"/>
        <end position="255"/>
    </location>
</feature>
<keyword evidence="4" id="KW-1185">Reference proteome</keyword>
<dbReference type="SMART" id="SM00220">
    <property type="entry name" value="S_TKc"/>
    <property type="match status" value="1"/>
</dbReference>
<protein>
    <recommendedName>
        <fullName evidence="2">Protein kinase domain-containing protein</fullName>
    </recommendedName>
</protein>
<feature type="compositionally biased region" description="Basic and acidic residues" evidence="1">
    <location>
        <begin position="204"/>
        <end position="215"/>
    </location>
</feature>
<dbReference type="InterPro" id="IPR011009">
    <property type="entry name" value="Kinase-like_dom_sf"/>
</dbReference>
<feature type="region of interest" description="Disordered" evidence="1">
    <location>
        <begin position="195"/>
        <end position="215"/>
    </location>
</feature>
<dbReference type="OrthoDB" id="4062651at2759"/>
<dbReference type="SUPFAM" id="SSF56112">
    <property type="entry name" value="Protein kinase-like (PK-like)"/>
    <property type="match status" value="1"/>
</dbReference>
<evidence type="ECO:0000313" key="4">
    <source>
        <dbReference type="Proteomes" id="UP000326198"/>
    </source>
</evidence>
<reference evidence="3 4" key="1">
    <citation type="submission" date="2019-04" db="EMBL/GenBank/DDBJ databases">
        <title>Friends and foes A comparative genomics studyof 23 Aspergillus species from section Flavi.</title>
        <authorList>
            <consortium name="DOE Joint Genome Institute"/>
            <person name="Kjaerbolling I."/>
            <person name="Vesth T."/>
            <person name="Frisvad J.C."/>
            <person name="Nybo J.L."/>
            <person name="Theobald S."/>
            <person name="Kildgaard S."/>
            <person name="Isbrandt T."/>
            <person name="Kuo A."/>
            <person name="Sato A."/>
            <person name="Lyhne E.K."/>
            <person name="Kogle M.E."/>
            <person name="Wiebenga A."/>
            <person name="Kun R.S."/>
            <person name="Lubbers R.J."/>
            <person name="Makela M.R."/>
            <person name="Barry K."/>
            <person name="Chovatia M."/>
            <person name="Clum A."/>
            <person name="Daum C."/>
            <person name="Haridas S."/>
            <person name="He G."/>
            <person name="LaButti K."/>
            <person name="Lipzen A."/>
            <person name="Mondo S."/>
            <person name="Riley R."/>
            <person name="Salamov A."/>
            <person name="Simmons B.A."/>
            <person name="Magnuson J.K."/>
            <person name="Henrissat B."/>
            <person name="Mortensen U.H."/>
            <person name="Larsen T.O."/>
            <person name="Devries R.P."/>
            <person name="Grigoriev I.V."/>
            <person name="Machida M."/>
            <person name="Baker S.E."/>
            <person name="Andersen M.R."/>
        </authorList>
    </citation>
    <scope>NUCLEOTIDE SEQUENCE [LARGE SCALE GENOMIC DNA]</scope>
    <source>
        <strain evidence="3 4">IBT 29228</strain>
    </source>
</reference>
<proteinExistence type="predicted"/>
<accession>A0A5N7BB23</accession>
<dbReference type="Proteomes" id="UP000326198">
    <property type="component" value="Unassembled WGS sequence"/>
</dbReference>
<sequence>MYTTFQQQFPSVHWIRKGGISFVYEVHSHIVVKVPKSRDFEREQFHKERKIYELFSQSPPCPSRTMVVTKVEKLEPLRLQKEWMNDLAKAIAFLESLNLAHGDLRPENILLDGDRLKLSDFDCAEEIGTEFEACVASYERLLNSNEAGQGRRGTSGLLGPRKDEHGPKVVDMLQNMEFPQLELAAHTESLLVEGTNGRGNDNVINHREPNRGSCDIDREHRAEDFSSAKAICQDLENRGLLCLLSSMNLGDLDPL</sequence>
<dbReference type="GO" id="GO:0005524">
    <property type="term" value="F:ATP binding"/>
    <property type="evidence" value="ECO:0007669"/>
    <property type="project" value="InterPro"/>
</dbReference>
<evidence type="ECO:0000256" key="1">
    <source>
        <dbReference type="SAM" id="MobiDB-lite"/>
    </source>
</evidence>
<organism evidence="3 4">
    <name type="scientific">Aspergillus bertholletiae</name>
    <dbReference type="NCBI Taxonomy" id="1226010"/>
    <lineage>
        <taxon>Eukaryota</taxon>
        <taxon>Fungi</taxon>
        <taxon>Dikarya</taxon>
        <taxon>Ascomycota</taxon>
        <taxon>Pezizomycotina</taxon>
        <taxon>Eurotiomycetes</taxon>
        <taxon>Eurotiomycetidae</taxon>
        <taxon>Eurotiales</taxon>
        <taxon>Aspergillaceae</taxon>
        <taxon>Aspergillus</taxon>
        <taxon>Aspergillus subgen. Circumdati</taxon>
    </lineage>
</organism>
<dbReference type="EMBL" id="ML736200">
    <property type="protein sequence ID" value="KAE8378969.1"/>
    <property type="molecule type" value="Genomic_DNA"/>
</dbReference>
<dbReference type="PROSITE" id="PS50011">
    <property type="entry name" value="PROTEIN_KINASE_DOM"/>
    <property type="match status" value="1"/>
</dbReference>
<dbReference type="InterPro" id="IPR000719">
    <property type="entry name" value="Prot_kinase_dom"/>
</dbReference>
<dbReference type="GO" id="GO:0004672">
    <property type="term" value="F:protein kinase activity"/>
    <property type="evidence" value="ECO:0007669"/>
    <property type="project" value="InterPro"/>
</dbReference>